<dbReference type="PANTHER" id="PTHR36966">
    <property type="entry name" value="REP-ASSOCIATED TYROSINE TRANSPOSASE"/>
    <property type="match status" value="1"/>
</dbReference>
<dbReference type="Pfam" id="PF01797">
    <property type="entry name" value="Y1_Tnp"/>
    <property type="match status" value="1"/>
</dbReference>
<comment type="caution">
    <text evidence="2">The sequence shown here is derived from an EMBL/GenBank/DDBJ whole genome shotgun (WGS) entry which is preliminary data.</text>
</comment>
<dbReference type="Gene3D" id="3.30.70.1290">
    <property type="entry name" value="Transposase IS200-like"/>
    <property type="match status" value="1"/>
</dbReference>
<dbReference type="AlphaFoldDB" id="A0A364LIB5"/>
<dbReference type="SMART" id="SM01321">
    <property type="entry name" value="Y1_Tnp"/>
    <property type="match status" value="1"/>
</dbReference>
<dbReference type="Proteomes" id="UP000249458">
    <property type="component" value="Unassembled WGS sequence"/>
</dbReference>
<dbReference type="InterPro" id="IPR002686">
    <property type="entry name" value="Transposase_17"/>
</dbReference>
<organism evidence="2 3">
    <name type="scientific">Legionella quinlivanii</name>
    <dbReference type="NCBI Taxonomy" id="45073"/>
    <lineage>
        <taxon>Bacteria</taxon>
        <taxon>Pseudomonadati</taxon>
        <taxon>Pseudomonadota</taxon>
        <taxon>Gammaproteobacteria</taxon>
        <taxon>Legionellales</taxon>
        <taxon>Legionellaceae</taxon>
        <taxon>Legionella</taxon>
    </lineage>
</organism>
<dbReference type="GO" id="GO:0004803">
    <property type="term" value="F:transposase activity"/>
    <property type="evidence" value="ECO:0007669"/>
    <property type="project" value="InterPro"/>
</dbReference>
<accession>A0A364LIB5</accession>
<dbReference type="InterPro" id="IPR052715">
    <property type="entry name" value="RAYT_transposase"/>
</dbReference>
<name>A0A364LIB5_9GAMM</name>
<evidence type="ECO:0000313" key="2">
    <source>
        <dbReference type="EMBL" id="RAP36087.1"/>
    </source>
</evidence>
<dbReference type="InterPro" id="IPR036515">
    <property type="entry name" value="Transposase_17_sf"/>
</dbReference>
<evidence type="ECO:0000313" key="3">
    <source>
        <dbReference type="Proteomes" id="UP000249458"/>
    </source>
</evidence>
<sequence length="165" mass="19896">MVQYRRDFSPGAIYFFTLTLKNRNSCALTLHSNLLTQSFRWVRHQYPFKTHAMVVLPDHLHVVWELPATDFNYSLRWRLIKTYFSKAIIKSGVILSKNHRNEYSLWQRRFWEHRIRNENDLKTHIDYIHYNPVKHQLVKRPGDWLYSSIHQYIQKGNLPGNWGAG</sequence>
<feature type="domain" description="Transposase IS200-like" evidence="1">
    <location>
        <begin position="9"/>
        <end position="131"/>
    </location>
</feature>
<proteinExistence type="predicted"/>
<dbReference type="GO" id="GO:0043565">
    <property type="term" value="F:sequence-specific DNA binding"/>
    <property type="evidence" value="ECO:0007669"/>
    <property type="project" value="TreeGrafter"/>
</dbReference>
<dbReference type="GO" id="GO:0006313">
    <property type="term" value="P:DNA transposition"/>
    <property type="evidence" value="ECO:0007669"/>
    <property type="project" value="InterPro"/>
</dbReference>
<protein>
    <submittedName>
        <fullName evidence="2">Transposase</fullName>
    </submittedName>
</protein>
<evidence type="ECO:0000259" key="1">
    <source>
        <dbReference type="SMART" id="SM01321"/>
    </source>
</evidence>
<reference evidence="2 3" key="1">
    <citation type="submission" date="2017-02" db="EMBL/GenBank/DDBJ databases">
        <title>Legionella quilivanii strain from human: case report and whole genome sequencing analysis.</title>
        <authorList>
            <person name="Lalancette C."/>
            <person name="Leduc J.-M."/>
            <person name="Levesque S."/>
            <person name="Fournier E."/>
            <person name="Saoud J."/>
            <person name="Faucher S.P."/>
            <person name="Bernard K."/>
            <person name="Martineau C."/>
            <person name="Longtin J."/>
        </authorList>
    </citation>
    <scope>NUCLEOTIDE SEQUENCE [LARGE SCALE GENOMIC DNA]</scope>
    <source>
        <strain evidence="2 3">ID143958</strain>
    </source>
</reference>
<gene>
    <name evidence="2" type="ORF">B1207_10430</name>
</gene>
<dbReference type="PANTHER" id="PTHR36966:SF1">
    <property type="entry name" value="REP-ASSOCIATED TYROSINE TRANSPOSASE"/>
    <property type="match status" value="1"/>
</dbReference>
<dbReference type="SUPFAM" id="SSF143422">
    <property type="entry name" value="Transposase IS200-like"/>
    <property type="match status" value="1"/>
</dbReference>
<dbReference type="NCBIfam" id="NF047646">
    <property type="entry name" value="REP_Tyr_transpos"/>
    <property type="match status" value="1"/>
</dbReference>
<dbReference type="EMBL" id="MVJN01000007">
    <property type="protein sequence ID" value="RAP36087.1"/>
    <property type="molecule type" value="Genomic_DNA"/>
</dbReference>